<feature type="transmembrane region" description="Helical" evidence="4">
    <location>
        <begin position="83"/>
        <end position="101"/>
    </location>
</feature>
<keyword evidence="1" id="KW-0479">Metal-binding</keyword>
<dbReference type="GO" id="GO:0006313">
    <property type="term" value="P:DNA transposition"/>
    <property type="evidence" value="ECO:0007669"/>
    <property type="project" value="InterPro"/>
</dbReference>
<evidence type="ECO:0000313" key="6">
    <source>
        <dbReference type="EMBL" id="KAA6302564.1"/>
    </source>
</evidence>
<evidence type="ECO:0000256" key="1">
    <source>
        <dbReference type="ARBA" id="ARBA00022723"/>
    </source>
</evidence>
<dbReference type="GO" id="GO:0004803">
    <property type="term" value="F:transposase activity"/>
    <property type="evidence" value="ECO:0007669"/>
    <property type="project" value="InterPro"/>
</dbReference>
<feature type="transmembrane region" description="Helical" evidence="4">
    <location>
        <begin position="52"/>
        <end position="71"/>
    </location>
</feature>
<dbReference type="Pfam" id="PF01609">
    <property type="entry name" value="DDE_Tnp_1"/>
    <property type="match status" value="1"/>
</dbReference>
<evidence type="ECO:0000256" key="4">
    <source>
        <dbReference type="SAM" id="Phobius"/>
    </source>
</evidence>
<dbReference type="PANTHER" id="PTHR30298">
    <property type="entry name" value="H REPEAT-ASSOCIATED PREDICTED TRANSPOSASE"/>
    <property type="match status" value="1"/>
</dbReference>
<dbReference type="PANTHER" id="PTHR30298:SF0">
    <property type="entry name" value="PROTEIN YBFL-RELATED"/>
    <property type="match status" value="1"/>
</dbReference>
<dbReference type="Proteomes" id="UP000324575">
    <property type="component" value="Unassembled WGS sequence"/>
</dbReference>
<evidence type="ECO:0000256" key="3">
    <source>
        <dbReference type="ARBA" id="ARBA00023014"/>
    </source>
</evidence>
<dbReference type="InterPro" id="IPR032806">
    <property type="entry name" value="YbfD_N"/>
</dbReference>
<dbReference type="PROSITE" id="PS00198">
    <property type="entry name" value="4FE4S_FER_1"/>
    <property type="match status" value="1"/>
</dbReference>
<evidence type="ECO:0000259" key="5">
    <source>
        <dbReference type="PROSITE" id="PS51379"/>
    </source>
</evidence>
<dbReference type="GO" id="GO:0051536">
    <property type="term" value="F:iron-sulfur cluster binding"/>
    <property type="evidence" value="ECO:0007669"/>
    <property type="project" value="UniProtKB-KW"/>
</dbReference>
<name>A0A5M8P2E5_9BACT</name>
<proteinExistence type="predicted"/>
<dbReference type="Pfam" id="PF12801">
    <property type="entry name" value="Fer4_5"/>
    <property type="match status" value="2"/>
</dbReference>
<dbReference type="InterPro" id="IPR002559">
    <property type="entry name" value="Transposase_11"/>
</dbReference>
<dbReference type="GO" id="GO:0003677">
    <property type="term" value="F:DNA binding"/>
    <property type="evidence" value="ECO:0007669"/>
    <property type="project" value="InterPro"/>
</dbReference>
<comment type="caution">
    <text evidence="6">The sequence shown here is derived from an EMBL/GenBank/DDBJ whole genome shotgun (WGS) entry which is preliminary data.</text>
</comment>
<dbReference type="InterPro" id="IPR017896">
    <property type="entry name" value="4Fe4S_Fe-S-bd"/>
</dbReference>
<sequence length="578" mass="65726">MEKNIFMILFLLFAVVYGKLFCGKVCPFGILQDWIYKIPFPLKIKTFKGDKILRYLKYVALLPMIIMPFVGNMEAAEERSFSLSTSTVIIWAVSLFLFLIIGRPFCKYLCPYGAITSVFNLISPYKYRINKNKCIDCNKCTRVCSMNIAVHKTPNHLECICCGKCKKACPTKAIYTGFKVKKEKDYDSTLKTEHQGNRIKIAYLSKKLYFYPMERTISHYFAGVEDPRVQGRCQHLLSDILLTGLCTYITGGVDYQDMHLFAKERGHQLQGLLQLPNGSPSADTFERVFKLIKPDSIQSILETYGNEILSCLAEKQIVLDGKKLKGVSPTSRGNSGLYILNAWVSENRLCIGQEKVEEKSNEIKAIPKVLDSIDLTDAVVSIDAIGTQTKIAEQIITQGGHYLLSVKGNQQGLLEDVEHAFKVDKGTVFTDDIESNHGRIETRQCSILPAKGCLLDENLQAWEQVTTLIKIDATREIKGILHQEIRYYISDEDVTQPAYYNALVRGHWGIENLLHWHLDVTFKEDDCRARTGNAPLNLSSIRKFALQLLSNMNDKHSLKKRQYKAALDIEYMKKIINF</sequence>
<dbReference type="PROSITE" id="PS51379">
    <property type="entry name" value="4FE4S_FER_2"/>
    <property type="match status" value="2"/>
</dbReference>
<keyword evidence="4" id="KW-0472">Membrane</keyword>
<accession>A0A5M8P2E5</accession>
<protein>
    <submittedName>
        <fullName evidence="6">Putative electron transport protein YccM</fullName>
    </submittedName>
</protein>
<keyword evidence="4" id="KW-1133">Transmembrane helix</keyword>
<dbReference type="InterPro" id="IPR051698">
    <property type="entry name" value="Transposase_11-like"/>
</dbReference>
<dbReference type="Pfam" id="PF13808">
    <property type="entry name" value="DDE_Tnp_1_assoc"/>
    <property type="match status" value="1"/>
</dbReference>
<evidence type="ECO:0000313" key="7">
    <source>
        <dbReference type="Proteomes" id="UP000324575"/>
    </source>
</evidence>
<keyword evidence="4" id="KW-0812">Transmembrane</keyword>
<feature type="domain" description="4Fe-4S ferredoxin-type" evidence="5">
    <location>
        <begin position="155"/>
        <end position="179"/>
    </location>
</feature>
<dbReference type="GO" id="GO:0046872">
    <property type="term" value="F:metal ion binding"/>
    <property type="evidence" value="ECO:0007669"/>
    <property type="project" value="UniProtKB-KW"/>
</dbReference>
<evidence type="ECO:0000256" key="2">
    <source>
        <dbReference type="ARBA" id="ARBA00023004"/>
    </source>
</evidence>
<dbReference type="Gene3D" id="3.30.70.20">
    <property type="match status" value="1"/>
</dbReference>
<reference evidence="6 7" key="1">
    <citation type="submission" date="2019-03" db="EMBL/GenBank/DDBJ databases">
        <title>Single cell metagenomics reveals metabolic interactions within the superorganism composed of flagellate Streblomastix strix and complex community of Bacteroidetes bacteria on its surface.</title>
        <authorList>
            <person name="Treitli S.C."/>
            <person name="Kolisko M."/>
            <person name="Husnik F."/>
            <person name="Keeling P."/>
            <person name="Hampl V."/>
        </authorList>
    </citation>
    <scope>NUCLEOTIDE SEQUENCE [LARGE SCALE GENOMIC DNA]</scope>
    <source>
        <strain evidence="6">St1</strain>
    </source>
</reference>
<keyword evidence="3" id="KW-0411">Iron-sulfur</keyword>
<dbReference type="InterPro" id="IPR017900">
    <property type="entry name" value="4Fe4S_Fe_S_CS"/>
</dbReference>
<keyword evidence="2" id="KW-0408">Iron</keyword>
<dbReference type="AlphaFoldDB" id="A0A5M8P2E5"/>
<organism evidence="6 7">
    <name type="scientific">Candidatus Ordinivivax streblomastigis</name>
    <dbReference type="NCBI Taxonomy" id="2540710"/>
    <lineage>
        <taxon>Bacteria</taxon>
        <taxon>Pseudomonadati</taxon>
        <taxon>Bacteroidota</taxon>
        <taxon>Bacteroidia</taxon>
        <taxon>Bacteroidales</taxon>
        <taxon>Candidatus Ordinivivax</taxon>
    </lineage>
</organism>
<dbReference type="EMBL" id="SNRX01000007">
    <property type="protein sequence ID" value="KAA6302564.1"/>
    <property type="molecule type" value="Genomic_DNA"/>
</dbReference>
<gene>
    <name evidence="6" type="ORF">EZS26_001396</name>
</gene>
<dbReference type="InterPro" id="IPR047647">
    <property type="entry name" value="ISAs1_transpos"/>
</dbReference>
<feature type="transmembrane region" description="Helical" evidence="4">
    <location>
        <begin position="6"/>
        <end position="31"/>
    </location>
</feature>
<dbReference type="SUPFAM" id="SSF54862">
    <property type="entry name" value="4Fe-4S ferredoxins"/>
    <property type="match status" value="1"/>
</dbReference>
<feature type="domain" description="4Fe-4S ferredoxin-type" evidence="5">
    <location>
        <begin position="125"/>
        <end position="154"/>
    </location>
</feature>
<dbReference type="NCBIfam" id="NF033564">
    <property type="entry name" value="transpos_ISAs1"/>
    <property type="match status" value="1"/>
</dbReference>